<keyword evidence="1" id="KW-0812">Transmembrane</keyword>
<gene>
    <name evidence="3" type="ORF">BSAL_70480</name>
</gene>
<organism evidence="3 4">
    <name type="scientific">Bodo saltans</name>
    <name type="common">Flagellated protozoan</name>
    <dbReference type="NCBI Taxonomy" id="75058"/>
    <lineage>
        <taxon>Eukaryota</taxon>
        <taxon>Discoba</taxon>
        <taxon>Euglenozoa</taxon>
        <taxon>Kinetoplastea</taxon>
        <taxon>Metakinetoplastina</taxon>
        <taxon>Eubodonida</taxon>
        <taxon>Bodonidae</taxon>
        <taxon>Bodo</taxon>
    </lineage>
</organism>
<keyword evidence="1" id="KW-0472">Membrane</keyword>
<evidence type="ECO:0000313" key="4">
    <source>
        <dbReference type="Proteomes" id="UP000051952"/>
    </source>
</evidence>
<feature type="signal peptide" evidence="2">
    <location>
        <begin position="1"/>
        <end position="18"/>
    </location>
</feature>
<dbReference type="VEuPathDB" id="TriTrypDB:BSAL_70480"/>
<proteinExistence type="predicted"/>
<dbReference type="EMBL" id="CYKH01000514">
    <property type="protein sequence ID" value="CUG04201.1"/>
    <property type="molecule type" value="Genomic_DNA"/>
</dbReference>
<evidence type="ECO:0000313" key="3">
    <source>
        <dbReference type="EMBL" id="CUG04201.1"/>
    </source>
</evidence>
<feature type="chain" id="PRO_5006621659" evidence="2">
    <location>
        <begin position="19"/>
        <end position="374"/>
    </location>
</feature>
<name>A0A0S4IW87_BODSA</name>
<sequence>MTMLRVALTLLFALAVSADVCHDVVFSSPDQWNVDPSLSFLFNMTLAPNPVAFNSSFGVCNYYDSMPVCCNADMLESIALAVNRSNEALATARKSIDNEEMFRTIISLLELLAPNTSIIDDIILLNNSIKTLRNAQLECVSALNAYTEGMMCLSCAVNASQFVEAATHTFLLSPDTCSGVVQHCTPVFDASRGILQSLMKIVTQLFSQDDAQFEALPDMCGGTEAHPGNCSEFMCDVWLNGVRIPSYSWGIEPTPNASQSFMEDSVSPRSIVHHIHQLIGASTPRQAVALASTSANRYVANGYPALQVGCSSVDCSSPNSAPTESSSHTVAIAVGCSVGGAFVVLVALVLLKRRRPSSAEDDHLMAPNKSYTAL</sequence>
<dbReference type="Proteomes" id="UP000051952">
    <property type="component" value="Unassembled WGS sequence"/>
</dbReference>
<keyword evidence="4" id="KW-1185">Reference proteome</keyword>
<protein>
    <submittedName>
        <fullName evidence="3">Membrane-associated protein, putative</fullName>
    </submittedName>
</protein>
<feature type="transmembrane region" description="Helical" evidence="1">
    <location>
        <begin position="330"/>
        <end position="351"/>
    </location>
</feature>
<accession>A0A0S4IW87</accession>
<evidence type="ECO:0000256" key="2">
    <source>
        <dbReference type="SAM" id="SignalP"/>
    </source>
</evidence>
<keyword evidence="1" id="KW-1133">Transmembrane helix</keyword>
<evidence type="ECO:0000256" key="1">
    <source>
        <dbReference type="SAM" id="Phobius"/>
    </source>
</evidence>
<reference evidence="4" key="1">
    <citation type="submission" date="2015-09" db="EMBL/GenBank/DDBJ databases">
        <authorList>
            <consortium name="Pathogen Informatics"/>
        </authorList>
    </citation>
    <scope>NUCLEOTIDE SEQUENCE [LARGE SCALE GENOMIC DNA]</scope>
    <source>
        <strain evidence="4">Lake Konstanz</strain>
    </source>
</reference>
<dbReference type="AlphaFoldDB" id="A0A0S4IW87"/>
<keyword evidence="2" id="KW-0732">Signal</keyword>